<keyword evidence="11" id="KW-1185">Reference proteome</keyword>
<feature type="binding site" evidence="7">
    <location>
        <position position="16"/>
    </location>
    <ligand>
        <name>ADP-alpha-D-glucose</name>
        <dbReference type="ChEBI" id="CHEBI:57498"/>
    </ligand>
</feature>
<dbReference type="HAMAP" id="MF_00484">
    <property type="entry name" value="Glycogen_synth"/>
    <property type="match status" value="1"/>
</dbReference>
<dbReference type="CDD" id="cd03791">
    <property type="entry name" value="GT5_Glycogen_synthase_DULL1-like"/>
    <property type="match status" value="1"/>
</dbReference>
<dbReference type="PANTHER" id="PTHR45825">
    <property type="entry name" value="GRANULE-BOUND STARCH SYNTHASE 1, CHLOROPLASTIC/AMYLOPLASTIC"/>
    <property type="match status" value="1"/>
</dbReference>
<protein>
    <recommendedName>
        <fullName evidence="7">Glycogen synthase</fullName>
        <ecNumber evidence="7">2.4.1.21</ecNumber>
    </recommendedName>
    <alternativeName>
        <fullName evidence="7">Starch [bacterial glycogen] synthase</fullName>
    </alternativeName>
</protein>
<comment type="catalytic activity">
    <reaction evidence="1 7">
        <text>[(1-&gt;4)-alpha-D-glucosyl](n) + ADP-alpha-D-glucose = [(1-&gt;4)-alpha-D-glucosyl](n+1) + ADP + H(+)</text>
        <dbReference type="Rhea" id="RHEA:18189"/>
        <dbReference type="Rhea" id="RHEA-COMP:9584"/>
        <dbReference type="Rhea" id="RHEA-COMP:9587"/>
        <dbReference type="ChEBI" id="CHEBI:15378"/>
        <dbReference type="ChEBI" id="CHEBI:15444"/>
        <dbReference type="ChEBI" id="CHEBI:57498"/>
        <dbReference type="ChEBI" id="CHEBI:456216"/>
        <dbReference type="EC" id="2.4.1.21"/>
    </reaction>
</comment>
<comment type="similarity">
    <text evidence="3 7">Belongs to the glycosyltransferase 1 family. Bacterial/plant glycogen synthase subfamily.</text>
</comment>
<dbReference type="Pfam" id="PF00534">
    <property type="entry name" value="Glycos_transf_1"/>
    <property type="match status" value="1"/>
</dbReference>
<dbReference type="GO" id="GO:0004373">
    <property type="term" value="F:alpha-1,4-glucan glucosyltransferase (UDP-glucose donor) activity"/>
    <property type="evidence" value="ECO:0007669"/>
    <property type="project" value="InterPro"/>
</dbReference>
<evidence type="ECO:0000256" key="7">
    <source>
        <dbReference type="HAMAP-Rule" id="MF_00484"/>
    </source>
</evidence>
<dbReference type="NCBIfam" id="TIGR02095">
    <property type="entry name" value="glgA"/>
    <property type="match status" value="1"/>
</dbReference>
<feature type="domain" description="Glycosyl transferase family 1" evidence="8">
    <location>
        <begin position="286"/>
        <end position="439"/>
    </location>
</feature>
<evidence type="ECO:0000256" key="3">
    <source>
        <dbReference type="ARBA" id="ARBA00010281"/>
    </source>
</evidence>
<evidence type="ECO:0000313" key="10">
    <source>
        <dbReference type="EMBL" id="SKA60100.1"/>
    </source>
</evidence>
<sequence>MKNVLFVASECVPFIKTGGLADVVGSLPKSLNKDEFDVRVILPKYMCISSEWKDKMEYVDSFYMDLCWRRQYVGILKIVLDGITFYFVDNEYYFSGPKPYGDIRYDLEKFAFFSRAVLSALPVIGFRPDIIHCHDWQSGLVPVYLNDSFRAGDFYQGIKTIMTIHNLKFQGVWDVKTIKDIAGLSDYYFTDDKLKDYDNGNYLKGGIVYSDFVTTVSDTYAEEIKTPFYGEGLDGLMRARSNSLFGIVNGIDYTLFDPKTDKLIENNYDIDNFRKEKIKNKRALQKRLGLKQDDKVMLIGIVSRLTDQKGFDLIDCVMDEICQDAVQIVVLGTGDEKYENMFRHFDWKYQDSVSANIYYSEELSHQIYAACDAFLMPSLFEPCGLSQLMSLKYGTLPIVRETGGLKDTVIPYNEYEGTGTGFSFANYNAHEMMATIRFAERIFYDKKREWNKMVDRAMACDYSWDNSAKKYAELYHRLLGF</sequence>
<dbReference type="GO" id="GO:0009011">
    <property type="term" value="F:alpha-1,4-glucan glucosyltransferase (ADP-glucose donor) activity"/>
    <property type="evidence" value="ECO:0007669"/>
    <property type="project" value="UniProtKB-UniRule"/>
</dbReference>
<evidence type="ECO:0000256" key="6">
    <source>
        <dbReference type="ARBA" id="ARBA00023056"/>
    </source>
</evidence>
<evidence type="ECO:0000259" key="9">
    <source>
        <dbReference type="Pfam" id="PF08323"/>
    </source>
</evidence>
<evidence type="ECO:0000313" key="11">
    <source>
        <dbReference type="Proteomes" id="UP000190814"/>
    </source>
</evidence>
<dbReference type="EMBL" id="FUXZ01000002">
    <property type="protein sequence ID" value="SKA60100.1"/>
    <property type="molecule type" value="Genomic_DNA"/>
</dbReference>
<proteinExistence type="inferred from homology"/>
<evidence type="ECO:0000256" key="4">
    <source>
        <dbReference type="ARBA" id="ARBA00022676"/>
    </source>
</evidence>
<dbReference type="Pfam" id="PF08323">
    <property type="entry name" value="Glyco_transf_5"/>
    <property type="match status" value="1"/>
</dbReference>
<evidence type="ECO:0000256" key="5">
    <source>
        <dbReference type="ARBA" id="ARBA00022679"/>
    </source>
</evidence>
<comment type="function">
    <text evidence="2 7">Synthesizes alpha-1,4-glucan chains using ADP-glucose.</text>
</comment>
<dbReference type="UniPathway" id="UPA00164"/>
<keyword evidence="5 7" id="KW-0808">Transferase</keyword>
<evidence type="ECO:0000259" key="8">
    <source>
        <dbReference type="Pfam" id="PF00534"/>
    </source>
</evidence>
<keyword evidence="4 7" id="KW-0328">Glycosyltransferase</keyword>
<dbReference type="AlphaFoldDB" id="A0A1T4V503"/>
<dbReference type="InterPro" id="IPR013534">
    <property type="entry name" value="Starch_synth_cat_dom"/>
</dbReference>
<dbReference type="EC" id="2.4.1.21" evidence="7"/>
<dbReference type="OrthoDB" id="9808590at2"/>
<evidence type="ECO:0000256" key="1">
    <source>
        <dbReference type="ARBA" id="ARBA00001478"/>
    </source>
</evidence>
<dbReference type="RefSeq" id="WP_078765069.1">
    <property type="nucleotide sequence ID" value="NZ_FUXZ01000002.1"/>
</dbReference>
<dbReference type="Gene3D" id="3.40.50.2000">
    <property type="entry name" value="Glycogen Phosphorylase B"/>
    <property type="match status" value="2"/>
</dbReference>
<keyword evidence="6 7" id="KW-0320">Glycogen biosynthesis</keyword>
<dbReference type="Proteomes" id="UP000190814">
    <property type="component" value="Unassembled WGS sequence"/>
</dbReference>
<dbReference type="InterPro" id="IPR011835">
    <property type="entry name" value="GS/SS"/>
</dbReference>
<evidence type="ECO:0000256" key="2">
    <source>
        <dbReference type="ARBA" id="ARBA00002764"/>
    </source>
</evidence>
<organism evidence="10 11">
    <name type="scientific">Eubacterium uniforme</name>
    <dbReference type="NCBI Taxonomy" id="39495"/>
    <lineage>
        <taxon>Bacteria</taxon>
        <taxon>Bacillati</taxon>
        <taxon>Bacillota</taxon>
        <taxon>Clostridia</taxon>
        <taxon>Eubacteriales</taxon>
        <taxon>Eubacteriaceae</taxon>
        <taxon>Eubacterium</taxon>
    </lineage>
</organism>
<comment type="pathway">
    <text evidence="7">Glycan biosynthesis; glycogen biosynthesis.</text>
</comment>
<dbReference type="GO" id="GO:0005978">
    <property type="term" value="P:glycogen biosynthetic process"/>
    <property type="evidence" value="ECO:0007669"/>
    <property type="project" value="UniProtKB-UniRule"/>
</dbReference>
<name>A0A1T4V503_9FIRM</name>
<dbReference type="InterPro" id="IPR001296">
    <property type="entry name" value="Glyco_trans_1"/>
</dbReference>
<reference evidence="10 11" key="1">
    <citation type="submission" date="2017-02" db="EMBL/GenBank/DDBJ databases">
        <authorList>
            <person name="Peterson S.W."/>
        </authorList>
    </citation>
    <scope>NUCLEOTIDE SEQUENCE [LARGE SCALE GENOMIC DNA]</scope>
    <source>
        <strain evidence="10 11">ATCC 35992</strain>
    </source>
</reference>
<dbReference type="SUPFAM" id="SSF53756">
    <property type="entry name" value="UDP-Glycosyltransferase/glycogen phosphorylase"/>
    <property type="match status" value="1"/>
</dbReference>
<dbReference type="NCBIfam" id="NF001898">
    <property type="entry name" value="PRK00654.1-1"/>
    <property type="match status" value="1"/>
</dbReference>
<dbReference type="PANTHER" id="PTHR45825:SF11">
    <property type="entry name" value="ALPHA AMYLASE DOMAIN-CONTAINING PROTEIN"/>
    <property type="match status" value="1"/>
</dbReference>
<feature type="domain" description="Starch synthase catalytic" evidence="9">
    <location>
        <begin position="3"/>
        <end position="238"/>
    </location>
</feature>
<dbReference type="STRING" id="39495.SAMN02745111_00177"/>
<gene>
    <name evidence="7" type="primary">glgA</name>
    <name evidence="10" type="ORF">SAMN02745111_00177</name>
</gene>
<accession>A0A1T4V503</accession>